<feature type="region of interest" description="Disordered" evidence="1">
    <location>
        <begin position="534"/>
        <end position="569"/>
    </location>
</feature>
<reference evidence="2 3" key="1">
    <citation type="submission" date="2019-06" db="EMBL/GenBank/DDBJ databases">
        <title>Draft genome sequence of the filamentous fungus Phialemoniopsis curvata isolated from diesel fuel.</title>
        <authorList>
            <person name="Varaljay V.A."/>
            <person name="Lyon W.J."/>
            <person name="Crouch A.L."/>
            <person name="Drake C.E."/>
            <person name="Hollomon J.M."/>
            <person name="Nadeau L.J."/>
            <person name="Nunn H.S."/>
            <person name="Stevenson B.S."/>
            <person name="Bojanowski C.L."/>
            <person name="Crookes-Goodson W.J."/>
        </authorList>
    </citation>
    <scope>NUCLEOTIDE SEQUENCE [LARGE SCALE GENOMIC DNA]</scope>
    <source>
        <strain evidence="2 3">D216</strain>
    </source>
</reference>
<dbReference type="Proteomes" id="UP000319257">
    <property type="component" value="Unassembled WGS sequence"/>
</dbReference>
<feature type="compositionally biased region" description="Low complexity" evidence="1">
    <location>
        <begin position="458"/>
        <end position="476"/>
    </location>
</feature>
<feature type="compositionally biased region" description="Basic and acidic residues" evidence="1">
    <location>
        <begin position="534"/>
        <end position="547"/>
    </location>
</feature>
<feature type="compositionally biased region" description="Basic and acidic residues" evidence="1">
    <location>
        <begin position="440"/>
        <end position="457"/>
    </location>
</feature>
<protein>
    <submittedName>
        <fullName evidence="2">Uncharacterized protein</fullName>
    </submittedName>
</protein>
<evidence type="ECO:0000256" key="1">
    <source>
        <dbReference type="SAM" id="MobiDB-lite"/>
    </source>
</evidence>
<sequence length="596" mass="66184">MDHVEDRFTHLQVRDGEQSLTYISVPFQNSPSLVTYLRPFAPADHDDDWSTAPIAVLWHPFLDAQEAICPVVPAARGSRDSEVNGQATRNLRLRGRLDRTRDLVYVTGVSRLQIRLRLLAGPLASPPIRSVVFARTTPPLSGITDEANPIRMRGFAYRAGQEDQPLDWRSLVRNGADGPAEAADRTSRRLAVINRLTSLIARLHGRGVLFASSDLLDSVVVAPAANEPQPELRLSNFGLARAIPEERALSLPQPMRPATPPAPPPSPPPPGEPEAPPPWNVNNLIYNTYLFEDPPVSQSPPSGQDSSNPIAGTSANPVISHEPAGPDAWSSAAHAHDTEAAARQATEDFFFFGPNRAPAGPPAAGPSRRPDPPLPEGIYDDSDEEEHDAAGTARVIIPFDYDPEAVQPMDPTALFYCYRLMYGRSGPLDEEEQQQLQRQLQEHEQELQERAQEREQRLQGIQQEPQQQQPQPQQQQQHEHEHEQEQQQSPEERPLLPRATASDDLFGLGLAIATLHHGRDLAALYWDRVRRSMDISSSRDGRRRGNEDPGQQFADTLREAGVNEIDDDDARELVTQLLRGELEKPLGTPLEEKNEE</sequence>
<gene>
    <name evidence="2" type="ORF">E0L32_004289</name>
</gene>
<feature type="compositionally biased region" description="Low complexity" evidence="1">
    <location>
        <begin position="341"/>
        <end position="358"/>
    </location>
</feature>
<accession>A0A507BF59</accession>
<comment type="caution">
    <text evidence="2">The sequence shown here is derived from an EMBL/GenBank/DDBJ whole genome shotgun (WGS) entry which is preliminary data.</text>
</comment>
<keyword evidence="3" id="KW-1185">Reference proteome</keyword>
<dbReference type="RefSeq" id="XP_030997302.1">
    <property type="nucleotide sequence ID" value="XM_031138684.1"/>
</dbReference>
<dbReference type="EMBL" id="SKBQ01000020">
    <property type="protein sequence ID" value="TPX15591.1"/>
    <property type="molecule type" value="Genomic_DNA"/>
</dbReference>
<proteinExistence type="predicted"/>
<feature type="compositionally biased region" description="Acidic residues" evidence="1">
    <location>
        <begin position="378"/>
        <end position="387"/>
    </location>
</feature>
<feature type="compositionally biased region" description="Polar residues" evidence="1">
    <location>
        <begin position="299"/>
        <end position="317"/>
    </location>
</feature>
<name>A0A507BF59_9PEZI</name>
<dbReference type="GeneID" id="41971736"/>
<feature type="region of interest" description="Disordered" evidence="1">
    <location>
        <begin position="429"/>
        <end position="500"/>
    </location>
</feature>
<evidence type="ECO:0000313" key="3">
    <source>
        <dbReference type="Proteomes" id="UP000319257"/>
    </source>
</evidence>
<evidence type="ECO:0000313" key="2">
    <source>
        <dbReference type="EMBL" id="TPX15591.1"/>
    </source>
</evidence>
<dbReference type="AlphaFoldDB" id="A0A507BF59"/>
<feature type="compositionally biased region" description="Pro residues" evidence="1">
    <location>
        <begin position="254"/>
        <end position="279"/>
    </location>
</feature>
<dbReference type="InParanoid" id="A0A507BF59"/>
<feature type="region of interest" description="Disordered" evidence="1">
    <location>
        <begin position="291"/>
        <end position="390"/>
    </location>
</feature>
<feature type="region of interest" description="Disordered" evidence="1">
    <location>
        <begin position="252"/>
        <end position="279"/>
    </location>
</feature>
<organism evidence="2 3">
    <name type="scientific">Thyridium curvatum</name>
    <dbReference type="NCBI Taxonomy" id="1093900"/>
    <lineage>
        <taxon>Eukaryota</taxon>
        <taxon>Fungi</taxon>
        <taxon>Dikarya</taxon>
        <taxon>Ascomycota</taxon>
        <taxon>Pezizomycotina</taxon>
        <taxon>Sordariomycetes</taxon>
        <taxon>Sordariomycetidae</taxon>
        <taxon>Thyridiales</taxon>
        <taxon>Thyridiaceae</taxon>
        <taxon>Thyridium</taxon>
    </lineage>
</organism>
<feature type="compositionally biased region" description="Basic and acidic residues" evidence="1">
    <location>
        <begin position="477"/>
        <end position="495"/>
    </location>
</feature>